<feature type="non-terminal residue" evidence="2">
    <location>
        <position position="1"/>
    </location>
</feature>
<name>A0ABD0PF10_CIRMR</name>
<evidence type="ECO:0000313" key="2">
    <source>
        <dbReference type="EMBL" id="KAL0172635.1"/>
    </source>
</evidence>
<dbReference type="Proteomes" id="UP001529510">
    <property type="component" value="Unassembled WGS sequence"/>
</dbReference>
<feature type="non-terminal residue" evidence="2">
    <location>
        <position position="79"/>
    </location>
</feature>
<sequence>QKEEQLQATQQQANMLKAELRDSSNARDRSMADLYRIRLEAEALKKGQMDARAECSRLEKQLEEMKNSTQQEAVKRSPP</sequence>
<keyword evidence="3" id="KW-1185">Reference proteome</keyword>
<feature type="compositionally biased region" description="Low complexity" evidence="1">
    <location>
        <begin position="1"/>
        <end position="13"/>
    </location>
</feature>
<reference evidence="2 3" key="1">
    <citation type="submission" date="2024-05" db="EMBL/GenBank/DDBJ databases">
        <title>Genome sequencing and assembly of Indian major carp, Cirrhinus mrigala (Hamilton, 1822).</title>
        <authorList>
            <person name="Mohindra V."/>
            <person name="Chowdhury L.M."/>
            <person name="Lal K."/>
            <person name="Jena J.K."/>
        </authorList>
    </citation>
    <scope>NUCLEOTIDE SEQUENCE [LARGE SCALE GENOMIC DNA]</scope>
    <source>
        <strain evidence="2">CM1030</strain>
        <tissue evidence="2">Blood</tissue>
    </source>
</reference>
<proteinExistence type="predicted"/>
<organism evidence="2 3">
    <name type="scientific">Cirrhinus mrigala</name>
    <name type="common">Mrigala</name>
    <dbReference type="NCBI Taxonomy" id="683832"/>
    <lineage>
        <taxon>Eukaryota</taxon>
        <taxon>Metazoa</taxon>
        <taxon>Chordata</taxon>
        <taxon>Craniata</taxon>
        <taxon>Vertebrata</taxon>
        <taxon>Euteleostomi</taxon>
        <taxon>Actinopterygii</taxon>
        <taxon>Neopterygii</taxon>
        <taxon>Teleostei</taxon>
        <taxon>Ostariophysi</taxon>
        <taxon>Cypriniformes</taxon>
        <taxon>Cyprinidae</taxon>
        <taxon>Labeoninae</taxon>
        <taxon>Labeonini</taxon>
        <taxon>Cirrhinus</taxon>
    </lineage>
</organism>
<dbReference type="EMBL" id="JAMKFB020000016">
    <property type="protein sequence ID" value="KAL0172635.1"/>
    <property type="molecule type" value="Genomic_DNA"/>
</dbReference>
<feature type="region of interest" description="Disordered" evidence="1">
    <location>
        <begin position="58"/>
        <end position="79"/>
    </location>
</feature>
<evidence type="ECO:0000313" key="3">
    <source>
        <dbReference type="Proteomes" id="UP001529510"/>
    </source>
</evidence>
<feature type="compositionally biased region" description="Basic and acidic residues" evidence="1">
    <location>
        <begin position="18"/>
        <end position="29"/>
    </location>
</feature>
<gene>
    <name evidence="2" type="ORF">M9458_032946</name>
</gene>
<evidence type="ECO:0000256" key="1">
    <source>
        <dbReference type="SAM" id="MobiDB-lite"/>
    </source>
</evidence>
<feature type="region of interest" description="Disordered" evidence="1">
    <location>
        <begin position="1"/>
        <end position="29"/>
    </location>
</feature>
<comment type="caution">
    <text evidence="2">The sequence shown here is derived from an EMBL/GenBank/DDBJ whole genome shotgun (WGS) entry which is preliminary data.</text>
</comment>
<protein>
    <submittedName>
        <fullName evidence="2">Uncharacterized protein</fullName>
    </submittedName>
</protein>
<accession>A0ABD0PF10</accession>
<dbReference type="AlphaFoldDB" id="A0ABD0PF10"/>